<feature type="region of interest" description="Disordered" evidence="13">
    <location>
        <begin position="114"/>
        <end position="139"/>
    </location>
</feature>
<dbReference type="FunCoup" id="A0A067MTQ2">
    <property type="interactions" value="110"/>
</dbReference>
<comment type="similarity">
    <text evidence="2 11">Belongs to the MICOS complex subunit Mic60 family.</text>
</comment>
<evidence type="ECO:0000256" key="5">
    <source>
        <dbReference type="ARBA" id="ARBA00022792"/>
    </source>
</evidence>
<evidence type="ECO:0000256" key="10">
    <source>
        <dbReference type="ARBA" id="ARBA00025571"/>
    </source>
</evidence>
<dbReference type="EMBL" id="KL198035">
    <property type="protein sequence ID" value="KDQ14936.1"/>
    <property type="molecule type" value="Genomic_DNA"/>
</dbReference>
<gene>
    <name evidence="14" type="ORF">BOTBODRAFT_65879</name>
</gene>
<feature type="compositionally biased region" description="Low complexity" evidence="13">
    <location>
        <begin position="249"/>
        <end position="259"/>
    </location>
</feature>
<evidence type="ECO:0000256" key="7">
    <source>
        <dbReference type="ARBA" id="ARBA00023054"/>
    </source>
</evidence>
<dbReference type="PANTHER" id="PTHR15415:SF7">
    <property type="entry name" value="MICOS COMPLEX SUBUNIT MIC60"/>
    <property type="match status" value="1"/>
</dbReference>
<comment type="subcellular location">
    <subcellularLocation>
        <location evidence="1 11">Mitochondrion inner membrane</location>
        <topology evidence="1 11">Single-pass membrane protein</topology>
    </subcellularLocation>
</comment>
<name>A0A067MTQ2_BOTB1</name>
<evidence type="ECO:0000256" key="3">
    <source>
        <dbReference type="ARBA" id="ARBA00018116"/>
    </source>
</evidence>
<dbReference type="GO" id="GO:0061617">
    <property type="term" value="C:MICOS complex"/>
    <property type="evidence" value="ECO:0007669"/>
    <property type="project" value="TreeGrafter"/>
</dbReference>
<keyword evidence="6 11" id="KW-1133">Transmembrane helix</keyword>
<feature type="transmembrane region" description="Helical" evidence="11">
    <location>
        <begin position="39"/>
        <end position="59"/>
    </location>
</feature>
<comment type="subunit">
    <text evidence="11">Component of the mitochondrial contact site and cristae organizing system (MICOS) complex.</text>
</comment>
<evidence type="ECO:0000256" key="2">
    <source>
        <dbReference type="ARBA" id="ARBA00010877"/>
    </source>
</evidence>
<dbReference type="InParanoid" id="A0A067MTQ2"/>
<keyword evidence="5 11" id="KW-0999">Mitochondrion inner membrane</keyword>
<evidence type="ECO:0000256" key="8">
    <source>
        <dbReference type="ARBA" id="ARBA00023128"/>
    </source>
</evidence>
<keyword evidence="9 11" id="KW-0472">Membrane</keyword>
<dbReference type="HOGENOM" id="CLU_008024_1_1_1"/>
<evidence type="ECO:0000256" key="6">
    <source>
        <dbReference type="ARBA" id="ARBA00022989"/>
    </source>
</evidence>
<dbReference type="OrthoDB" id="10261039at2759"/>
<evidence type="ECO:0000256" key="4">
    <source>
        <dbReference type="ARBA" id="ARBA00022692"/>
    </source>
</evidence>
<protein>
    <recommendedName>
        <fullName evidence="3 11">MICOS complex subunit MIC60</fullName>
    </recommendedName>
    <alternativeName>
        <fullName evidence="11">Mitofilin</fullName>
    </alternativeName>
</protein>
<evidence type="ECO:0000313" key="15">
    <source>
        <dbReference type="Proteomes" id="UP000027195"/>
    </source>
</evidence>
<evidence type="ECO:0000256" key="12">
    <source>
        <dbReference type="SAM" id="Coils"/>
    </source>
</evidence>
<evidence type="ECO:0000313" key="14">
    <source>
        <dbReference type="EMBL" id="KDQ14936.1"/>
    </source>
</evidence>
<dbReference type="Proteomes" id="UP000027195">
    <property type="component" value="Unassembled WGS sequence"/>
</dbReference>
<dbReference type="InterPro" id="IPR019133">
    <property type="entry name" value="MIC60"/>
</dbReference>
<accession>A0A067MTQ2</accession>
<feature type="coiled-coil region" evidence="12">
    <location>
        <begin position="310"/>
        <end position="352"/>
    </location>
</feature>
<keyword evidence="15" id="KW-1185">Reference proteome</keyword>
<organism evidence="14 15">
    <name type="scientific">Botryobasidium botryosum (strain FD-172 SS1)</name>
    <dbReference type="NCBI Taxonomy" id="930990"/>
    <lineage>
        <taxon>Eukaryota</taxon>
        <taxon>Fungi</taxon>
        <taxon>Dikarya</taxon>
        <taxon>Basidiomycota</taxon>
        <taxon>Agaricomycotina</taxon>
        <taxon>Agaricomycetes</taxon>
        <taxon>Cantharellales</taxon>
        <taxon>Botryobasidiaceae</taxon>
        <taxon>Botryobasidium</taxon>
    </lineage>
</organism>
<feature type="region of interest" description="Disordered" evidence="13">
    <location>
        <begin position="233"/>
        <end position="262"/>
    </location>
</feature>
<keyword evidence="4 11" id="KW-0812">Transmembrane</keyword>
<evidence type="ECO:0000256" key="9">
    <source>
        <dbReference type="ARBA" id="ARBA00023136"/>
    </source>
</evidence>
<dbReference type="STRING" id="930990.A0A067MTQ2"/>
<dbReference type="PANTHER" id="PTHR15415">
    <property type="entry name" value="MITOFILIN"/>
    <property type="match status" value="1"/>
</dbReference>
<keyword evidence="7 12" id="KW-0175">Coiled coil</keyword>
<proteinExistence type="inferred from homology"/>
<evidence type="ECO:0000256" key="13">
    <source>
        <dbReference type="SAM" id="MobiDB-lite"/>
    </source>
</evidence>
<comment type="function">
    <text evidence="10">Component of the MICOS complex, a large protein complex of the mitochondrial inner membrane that plays crucial roles in the maintenance of crista junctions, inner membrane architecture, and formation of contact sites to the outer membrane. Plays a role in keeping cristae membranes connected to the inner boundary membrane. Also promotes protein import via the mitochondrial intermembrane space assembly (MIA) pathway.</text>
</comment>
<dbReference type="AlphaFoldDB" id="A0A067MTQ2"/>
<dbReference type="Pfam" id="PF09731">
    <property type="entry name" value="Mitofilin"/>
    <property type="match status" value="1"/>
</dbReference>
<keyword evidence="8 11" id="KW-0496">Mitochondrion</keyword>
<dbReference type="GO" id="GO:0042407">
    <property type="term" value="P:cristae formation"/>
    <property type="evidence" value="ECO:0007669"/>
    <property type="project" value="TreeGrafter"/>
</dbReference>
<evidence type="ECO:0000256" key="1">
    <source>
        <dbReference type="ARBA" id="ARBA00004434"/>
    </source>
</evidence>
<sequence>MYRNGLPVCRQVVAVAARPAPAVARFRLVRKKRGVVRSLLLYSTVFGVVFYGGSTVVALTNERFHDFFVESVPLGEPIIEYAESQGWDQIFMGDVGKKAVAAGKGAYRQIEGAVSRSMGSAPPAPPPKEAPPQTTTREKLKGVADTLKTKVEKTAPTKEVNRTIEDTGIQFSAGVEELVREVESVLRMTPENLKALFAPTASTSVPESKKVEDAAPTPGKKIYTGALPLGFEPPPGFSLPSKPKEKKPAASAPAPSIQAPEPPLPLVAPAVVGLSASEPVIAHLASTIDSLTTYLSSSTAGSTTGAKDVLHTAQADLIKLAERIDKAKEEERKKLEEKLDQQAREYTASMVEMELDAQDKLDRQEEDWKSLFDEERERISKAYRAKLEAELATQSEIINQRLKEEVIAQGIEMQRRWIREIKVRVEQERGGRLAKLDELATGLKRLERLTIDNNSYIDENRGLHKLWSAFRALSTASVEARTRQPFREELRVLKSVAALRDDAVIATALESLEKGDTADIGVEPLADLASWFTTSVSSRVEGVALVPDQNAGLLSHVASSVLSAFRFRRQGNVEGSDVLSVVARAEHYLNEKDLDSAARELNQLTGWPKKLASDWLAAARRRLEVQQALEVIRAQATLATLLVV</sequence>
<evidence type="ECO:0000256" key="11">
    <source>
        <dbReference type="RuleBase" id="RU363000"/>
    </source>
</evidence>
<reference evidence="15" key="1">
    <citation type="journal article" date="2014" name="Proc. Natl. Acad. Sci. U.S.A.">
        <title>Extensive sampling of basidiomycete genomes demonstrates inadequacy of the white-rot/brown-rot paradigm for wood decay fungi.</title>
        <authorList>
            <person name="Riley R."/>
            <person name="Salamov A.A."/>
            <person name="Brown D.W."/>
            <person name="Nagy L.G."/>
            <person name="Floudas D."/>
            <person name="Held B.W."/>
            <person name="Levasseur A."/>
            <person name="Lombard V."/>
            <person name="Morin E."/>
            <person name="Otillar R."/>
            <person name="Lindquist E.A."/>
            <person name="Sun H."/>
            <person name="LaButti K.M."/>
            <person name="Schmutz J."/>
            <person name="Jabbour D."/>
            <person name="Luo H."/>
            <person name="Baker S.E."/>
            <person name="Pisabarro A.G."/>
            <person name="Walton J.D."/>
            <person name="Blanchette R.A."/>
            <person name="Henrissat B."/>
            <person name="Martin F."/>
            <person name="Cullen D."/>
            <person name="Hibbett D.S."/>
            <person name="Grigoriev I.V."/>
        </authorList>
    </citation>
    <scope>NUCLEOTIDE SEQUENCE [LARGE SCALE GENOMIC DNA]</scope>
    <source>
        <strain evidence="15">FD-172 SS1</strain>
    </source>
</reference>